<evidence type="ECO:0000256" key="2">
    <source>
        <dbReference type="ARBA" id="ARBA00008081"/>
    </source>
</evidence>
<dbReference type="InterPro" id="IPR019082">
    <property type="entry name" value="Mastermind-like_N"/>
</dbReference>
<comment type="subcellular location">
    <subcellularLocation>
        <location evidence="1">Nucleus</location>
    </subcellularLocation>
</comment>
<dbReference type="InterPro" id="IPR046370">
    <property type="entry name" value="MAML_N_sf"/>
</dbReference>
<feature type="region of interest" description="Disordered" evidence="4">
    <location>
        <begin position="163"/>
        <end position="202"/>
    </location>
</feature>
<protein>
    <submittedName>
        <fullName evidence="7">Mastermind-like protein 3</fullName>
    </submittedName>
</protein>
<dbReference type="RefSeq" id="XP_022110121.1">
    <property type="nucleotide sequence ID" value="XM_022254429.1"/>
</dbReference>
<dbReference type="OMA" id="HHQMDIK"/>
<feature type="region of interest" description="Disordered" evidence="4">
    <location>
        <begin position="890"/>
        <end position="930"/>
    </location>
</feature>
<dbReference type="Gene3D" id="6.10.250.970">
    <property type="match status" value="1"/>
</dbReference>
<comment type="similarity">
    <text evidence="2">Belongs to the mastermind family.</text>
</comment>
<dbReference type="SMART" id="SM01275">
    <property type="entry name" value="MamL-1"/>
    <property type="match status" value="1"/>
</dbReference>
<feature type="compositionally biased region" description="Polar residues" evidence="4">
    <location>
        <begin position="262"/>
        <end position="271"/>
    </location>
</feature>
<evidence type="ECO:0000313" key="6">
    <source>
        <dbReference type="Proteomes" id="UP000694845"/>
    </source>
</evidence>
<feature type="compositionally biased region" description="Low complexity" evidence="4">
    <location>
        <begin position="897"/>
        <end position="907"/>
    </location>
</feature>
<reference evidence="7" key="1">
    <citation type="submission" date="2025-08" db="UniProtKB">
        <authorList>
            <consortium name="RefSeq"/>
        </authorList>
    </citation>
    <scope>IDENTIFICATION</scope>
</reference>
<feature type="region of interest" description="Disordered" evidence="4">
    <location>
        <begin position="24"/>
        <end position="137"/>
    </location>
</feature>
<feature type="compositionally biased region" description="Polar residues" evidence="4">
    <location>
        <begin position="425"/>
        <end position="456"/>
    </location>
</feature>
<organism evidence="6 7">
    <name type="scientific">Acanthaster planci</name>
    <name type="common">Crown-of-thorns starfish</name>
    <dbReference type="NCBI Taxonomy" id="133434"/>
    <lineage>
        <taxon>Eukaryota</taxon>
        <taxon>Metazoa</taxon>
        <taxon>Echinodermata</taxon>
        <taxon>Eleutherozoa</taxon>
        <taxon>Asterozoa</taxon>
        <taxon>Asteroidea</taxon>
        <taxon>Valvatacea</taxon>
        <taxon>Valvatida</taxon>
        <taxon>Acanthasteridae</taxon>
        <taxon>Acanthaster</taxon>
    </lineage>
</organism>
<feature type="compositionally biased region" description="Polar residues" evidence="4">
    <location>
        <begin position="163"/>
        <end position="200"/>
    </location>
</feature>
<name>A0A8B8A2M1_ACAPL</name>
<accession>A0A8B8A2M1</accession>
<dbReference type="OrthoDB" id="5982619at2759"/>
<feature type="region of interest" description="Disordered" evidence="4">
    <location>
        <begin position="425"/>
        <end position="481"/>
    </location>
</feature>
<gene>
    <name evidence="7" type="primary">LOC110989797</name>
</gene>
<evidence type="ECO:0000313" key="7">
    <source>
        <dbReference type="RefSeq" id="XP_022110121.1"/>
    </source>
</evidence>
<feature type="domain" description="Neurogenic mastermind-like N-terminal" evidence="5">
    <location>
        <begin position="7"/>
        <end position="66"/>
    </location>
</feature>
<keyword evidence="6" id="KW-1185">Reference proteome</keyword>
<evidence type="ECO:0000256" key="4">
    <source>
        <dbReference type="SAM" id="MobiDB-lite"/>
    </source>
</evidence>
<dbReference type="GO" id="GO:0007219">
    <property type="term" value="P:Notch signaling pathway"/>
    <property type="evidence" value="ECO:0007669"/>
    <property type="project" value="InterPro"/>
</dbReference>
<dbReference type="GeneID" id="110989797"/>
<feature type="compositionally biased region" description="Polar residues" evidence="4">
    <location>
        <begin position="111"/>
        <end position="127"/>
    </location>
</feature>
<keyword evidence="3" id="KW-0539">Nucleus</keyword>
<dbReference type="GO" id="GO:0003713">
    <property type="term" value="F:transcription coactivator activity"/>
    <property type="evidence" value="ECO:0007669"/>
    <property type="project" value="InterPro"/>
</dbReference>
<dbReference type="GO" id="GO:0016607">
    <property type="term" value="C:nuclear speck"/>
    <property type="evidence" value="ECO:0007669"/>
    <property type="project" value="InterPro"/>
</dbReference>
<feature type="compositionally biased region" description="Polar residues" evidence="4">
    <location>
        <begin position="908"/>
        <end position="928"/>
    </location>
</feature>
<proteinExistence type="inferred from homology"/>
<feature type="region of interest" description="Disordered" evidence="4">
    <location>
        <begin position="255"/>
        <end position="303"/>
    </location>
</feature>
<feature type="compositionally biased region" description="Low complexity" evidence="4">
    <location>
        <begin position="457"/>
        <end position="471"/>
    </location>
</feature>
<sequence length="988" mass="108897">MGDFMPPKKQQVVNRIKERLERCRKHQELSLSRYDSTKDERWSQERQEKEILHQRYQDNRSRRQPKGPKQDGGQNKTKTEGNATGTGGAEGPGSRQQILNKHSERKRPHSEATNGPDPSTVCESQANGFDDTASKRPCTEISVQIVQKTGEQTDLTVTTTIQQSGDSSAEASNNNMRSQNGCKTSECPSTVNQSNGQHQGWTDDKRQDLEKLLDDPERLEEFMKQLENDPEQMKSFEAELEKICNKIQQDLGDGAFPDAANLDSQPAQEVNSGGDAMPVASGSPVLPAVPSLSDGTKLPSKQGAPTMPVAPMVRGAPGFNAVPSPSDGNLKQRVKTEMAVATSEPSEVYDPMMKGPPNTVATDARTGKEGPLPAIAEFKNPAVFDATNIKIEPQAGGAVDGPNLLQAQFQQKQGQVNLLNQKQTPQHVNQLQSSYRSAQQQHGGPNPGTQLSHYANQQQQQQQQVLQQQQQQGGGITATGSQFGMQMSRSLQSLQDQLKQRPHTLAGAIGGTQNLNTAINRARFSNTRQNQVTGRLPSVAQIFAQNRLNSQQVQQQQQQQPQQQQPAAFPVDGGIQQVRQNMPGTQQQQLLQQPQQQQQQAGQFVQQRPTLSPAKQQLLRQQMLQRQLRQQQQSQLLKLTPEQRFLLLTKRRQLVQQKQNEFQMYQRGPPPRYDETQHRNTAYANSPGLMQQTPNASTNQMTGGISNNALMAGNIRQGNPLQQTVQQSNLHHQGMRTNQTMIQAGQIGTTGTQLSQGLYPNQAQAQFIQRRQQLLQNLGRNNMQMPGQVGQQTGTVLNQLGRSRVQGPNSATNLGAAEAYMKQQMRVQNPGQMSAQNVQGSSAMAGKPIGQTHQVSTVARFPNNLINTSTNVRTFMQNMPTQNMSIHTSMTTQAVLQQQQQQQQQQQGYGNQPSIATSSVMPPTSHSEPSIVTAMSSVATSTTQQVSFSANSTNLPMDLLDSNVNLGNTTMSNVDFDLDLLENILKTK</sequence>
<feature type="compositionally biased region" description="Basic and acidic residues" evidence="4">
    <location>
        <begin position="35"/>
        <end position="61"/>
    </location>
</feature>
<evidence type="ECO:0000259" key="5">
    <source>
        <dbReference type="SMART" id="SM01275"/>
    </source>
</evidence>
<dbReference type="GO" id="GO:0045944">
    <property type="term" value="P:positive regulation of transcription by RNA polymerase II"/>
    <property type="evidence" value="ECO:0007669"/>
    <property type="project" value="InterPro"/>
</dbReference>
<dbReference type="Pfam" id="PF09596">
    <property type="entry name" value="MamL-1"/>
    <property type="match status" value="1"/>
</dbReference>
<evidence type="ECO:0000256" key="3">
    <source>
        <dbReference type="ARBA" id="ARBA00023242"/>
    </source>
</evidence>
<evidence type="ECO:0000256" key="1">
    <source>
        <dbReference type="ARBA" id="ARBA00004123"/>
    </source>
</evidence>
<dbReference type="Proteomes" id="UP000694845">
    <property type="component" value="Unplaced"/>
</dbReference>
<dbReference type="KEGG" id="aplc:110989797"/>
<dbReference type="AlphaFoldDB" id="A0A8B8A2M1"/>